<protein>
    <recommendedName>
        <fullName evidence="3">YqhG family protein</fullName>
    </recommendedName>
</protein>
<dbReference type="Proteomes" id="UP000628775">
    <property type="component" value="Unassembled WGS sequence"/>
</dbReference>
<sequence>MEQAAIHDYLYHYFKAGGCDILENRPGFLKIKLTVELDKLLMNRPFYWHYIEKLGQQGDTQVLALKTNSEEEEGEFIHFGSPRLHQIFQSAKTLSPSIRLYEALTPKSGQTPLYPWLGLNVKVSYCSDWKRDYILSLGINLVNGAIVKAFQESVAALSLTPKIPDFCYTLSPMIKPINGLYRLERVVEGLILDDKHDWATDAMERWEADLQLLTQFYEDYEGEEDITAVFEQEKQALKEQYEPYVKVSIINGGLFYLGPDAIVLH</sequence>
<keyword evidence="2" id="KW-1185">Reference proteome</keyword>
<dbReference type="Pfam" id="PF11079">
    <property type="entry name" value="YqhG"/>
    <property type="match status" value="1"/>
</dbReference>
<evidence type="ECO:0008006" key="3">
    <source>
        <dbReference type="Google" id="ProtNLM"/>
    </source>
</evidence>
<dbReference type="RefSeq" id="WP_188695021.1">
    <property type="nucleotide sequence ID" value="NZ_BMIR01000013.1"/>
</dbReference>
<reference evidence="1" key="2">
    <citation type="submission" date="2020-09" db="EMBL/GenBank/DDBJ databases">
        <authorList>
            <person name="Sun Q."/>
            <person name="Zhou Y."/>
        </authorList>
    </citation>
    <scope>NUCLEOTIDE SEQUENCE</scope>
    <source>
        <strain evidence="1">CGMCC 1.15371</strain>
    </source>
</reference>
<dbReference type="EMBL" id="BMIR01000013">
    <property type="protein sequence ID" value="GGE46677.1"/>
    <property type="molecule type" value="Genomic_DNA"/>
</dbReference>
<reference evidence="1" key="1">
    <citation type="journal article" date="2014" name="Int. J. Syst. Evol. Microbiol.">
        <title>Complete genome sequence of Corynebacterium casei LMG S-19264T (=DSM 44701T), isolated from a smear-ripened cheese.</title>
        <authorList>
            <consortium name="US DOE Joint Genome Institute (JGI-PGF)"/>
            <person name="Walter F."/>
            <person name="Albersmeier A."/>
            <person name="Kalinowski J."/>
            <person name="Ruckert C."/>
        </authorList>
    </citation>
    <scope>NUCLEOTIDE SEQUENCE</scope>
    <source>
        <strain evidence="1">CGMCC 1.15371</strain>
    </source>
</reference>
<comment type="caution">
    <text evidence="1">The sequence shown here is derived from an EMBL/GenBank/DDBJ whole genome shotgun (WGS) entry which is preliminary data.</text>
</comment>
<dbReference type="AlphaFoldDB" id="A0A8J3DWF4"/>
<name>A0A8J3DWF4_9BACL</name>
<dbReference type="InterPro" id="IPR024562">
    <property type="entry name" value="YqhG"/>
</dbReference>
<proteinExistence type="predicted"/>
<evidence type="ECO:0000313" key="1">
    <source>
        <dbReference type="EMBL" id="GGE46677.1"/>
    </source>
</evidence>
<evidence type="ECO:0000313" key="2">
    <source>
        <dbReference type="Proteomes" id="UP000628775"/>
    </source>
</evidence>
<gene>
    <name evidence="1" type="ORF">GCM10011391_26900</name>
</gene>
<organism evidence="1 2">
    <name type="scientific">Pullulanibacillus camelliae</name>
    <dbReference type="NCBI Taxonomy" id="1707096"/>
    <lineage>
        <taxon>Bacteria</taxon>
        <taxon>Bacillati</taxon>
        <taxon>Bacillota</taxon>
        <taxon>Bacilli</taxon>
        <taxon>Bacillales</taxon>
        <taxon>Sporolactobacillaceae</taxon>
        <taxon>Pullulanibacillus</taxon>
    </lineage>
</organism>
<accession>A0A8J3DWF4</accession>